<dbReference type="AlphaFoldDB" id="A0A916EHK3"/>
<accession>A0A916EHK3</accession>
<proteinExistence type="predicted"/>
<evidence type="ECO:0000313" key="1">
    <source>
        <dbReference type="EMBL" id="CAB5388945.1"/>
    </source>
</evidence>
<sequence length="649" mass="76130">MPIIIVHVVFNSKTVFEWEGLPVNKDMNIQEFFKDVVVDKLNPELWEKNCVAYFSHTKIGETEKIGLECNAWETVNQCGKYVTFKLLNDSNEIPSMNTINAFELMRSASMHNYLPEFKLPAKNSWEQLRIDLNELIRSNGGGWIGKDNANNIGKKFVTDLAKSICSRRSFDSEELQRHYKILMNYIELPWMEKPKFSWLKEPLLLYANNLLKYAEYLISQRVITARNQSSLTPVVDEEKAGYIEILDENTWRKPEVVKEFRILTKTLEELEYWEPVNINLFCPVLRKQRFRFVEKLKVAFPFKVGKYTYHHGNIQNSVYVWRIGINVNEQDMINKHYTIRNNLKQTLQVYHTRAMRKEFLDTVELYIGKVEKARMCYIYSVWLQDSAASINSETQDIDDHVEVMFELGDPDLITDFREINEATEEEIKDLWESLLEIEDSLNMDDRTKKDIKDKDVYGTITTEQYRPSLLNQQQKKKRAHIEFGPTAQFVRNVGIVIECCECNKWRVLYSKSKLSPFEVSILERYLDTIQYTCGDSFEALVENVEQNESNINGDENSEHDYVGEIFKKVKVDDGLICNNPTEISYYSSGLFEEICFQCGKVPENECDESDRPNLNEGFYYYCDECHTTVSSKKKRGKNTKFQVSKRSRK</sequence>
<organism evidence="1 2">
    <name type="scientific">Rhizophagus irregularis</name>
    <dbReference type="NCBI Taxonomy" id="588596"/>
    <lineage>
        <taxon>Eukaryota</taxon>
        <taxon>Fungi</taxon>
        <taxon>Fungi incertae sedis</taxon>
        <taxon>Mucoromycota</taxon>
        <taxon>Glomeromycotina</taxon>
        <taxon>Glomeromycetes</taxon>
        <taxon>Glomerales</taxon>
        <taxon>Glomeraceae</taxon>
        <taxon>Rhizophagus</taxon>
    </lineage>
</organism>
<protein>
    <submittedName>
        <fullName evidence="1">Uncharacterized protein</fullName>
    </submittedName>
</protein>
<gene>
    <name evidence="1" type="ORF">CHRIB12_LOCUS20830</name>
</gene>
<evidence type="ECO:0000313" key="2">
    <source>
        <dbReference type="Proteomes" id="UP000684084"/>
    </source>
</evidence>
<reference evidence="1" key="1">
    <citation type="submission" date="2020-05" db="EMBL/GenBank/DDBJ databases">
        <authorList>
            <person name="Rincon C."/>
            <person name="Sanders R I."/>
            <person name="Robbins C."/>
            <person name="Chaturvedi A."/>
        </authorList>
    </citation>
    <scope>NUCLEOTIDE SEQUENCE</scope>
    <source>
        <strain evidence="1">CHB12</strain>
    </source>
</reference>
<dbReference type="Proteomes" id="UP000684084">
    <property type="component" value="Unassembled WGS sequence"/>
</dbReference>
<dbReference type="VEuPathDB" id="FungiDB:RhiirFUN_006447"/>
<comment type="caution">
    <text evidence="1">The sequence shown here is derived from an EMBL/GenBank/DDBJ whole genome shotgun (WGS) entry which is preliminary data.</text>
</comment>
<dbReference type="OrthoDB" id="2392021at2759"/>
<name>A0A916EHK3_9GLOM</name>
<dbReference type="VEuPathDB" id="FungiDB:RhiirFUN_008535"/>
<dbReference type="EMBL" id="CAGKOT010000063">
    <property type="protein sequence ID" value="CAB5388945.1"/>
    <property type="molecule type" value="Genomic_DNA"/>
</dbReference>